<organism evidence="2">
    <name type="scientific">Roseihalotalea indica</name>
    <dbReference type="NCBI Taxonomy" id="2867963"/>
    <lineage>
        <taxon>Bacteria</taxon>
        <taxon>Pseudomonadati</taxon>
        <taxon>Bacteroidota</taxon>
        <taxon>Cytophagia</taxon>
        <taxon>Cytophagales</taxon>
        <taxon>Catalimonadaceae</taxon>
        <taxon>Roseihalotalea</taxon>
    </lineage>
</organism>
<reference evidence="2" key="2">
    <citation type="journal article" date="2024" name="Antonie Van Leeuwenhoek">
        <title>Roseihalotalea indica gen. nov., sp. nov., a halophilic Bacteroidetes from mesopelagic Southwest Indian Ocean with higher carbohydrate metabolic potential.</title>
        <authorList>
            <person name="Chen B."/>
            <person name="Zhang M."/>
            <person name="Lin D."/>
            <person name="Ye J."/>
            <person name="Tang K."/>
        </authorList>
    </citation>
    <scope>NUCLEOTIDE SEQUENCE</scope>
    <source>
        <strain evidence="2">TK19036</strain>
    </source>
</reference>
<gene>
    <name evidence="2" type="ORF">K4G66_21600</name>
</gene>
<protein>
    <submittedName>
        <fullName evidence="2">GSCFA domain-containing protein</fullName>
    </submittedName>
</protein>
<evidence type="ECO:0000313" key="2">
    <source>
        <dbReference type="EMBL" id="WKN34975.1"/>
    </source>
</evidence>
<accession>A0AA49JFF3</accession>
<dbReference type="SUPFAM" id="SSF52266">
    <property type="entry name" value="SGNH hydrolase"/>
    <property type="match status" value="1"/>
</dbReference>
<feature type="domain" description="GSCFA" evidence="1">
    <location>
        <begin position="21"/>
        <end position="256"/>
    </location>
</feature>
<name>A0AA49JFF3_9BACT</name>
<dbReference type="AlphaFoldDB" id="A0AA49JFF3"/>
<reference evidence="2" key="1">
    <citation type="journal article" date="2023" name="Comput. Struct. Biotechnol. J.">
        <title>Discovery of a novel marine Bacteroidetes with a rich repertoire of carbohydrate-active enzymes.</title>
        <authorList>
            <person name="Chen B."/>
            <person name="Liu G."/>
            <person name="Chen Q."/>
            <person name="Wang H."/>
            <person name="Liu L."/>
            <person name="Tang K."/>
        </authorList>
    </citation>
    <scope>NUCLEOTIDE SEQUENCE</scope>
    <source>
        <strain evidence="2">TK19036</strain>
    </source>
</reference>
<dbReference type="Pfam" id="PF08885">
    <property type="entry name" value="GSCFA"/>
    <property type="match status" value="1"/>
</dbReference>
<dbReference type="EMBL" id="CP120682">
    <property type="protein sequence ID" value="WKN34975.1"/>
    <property type="molecule type" value="Genomic_DNA"/>
</dbReference>
<evidence type="ECO:0000259" key="1">
    <source>
        <dbReference type="Pfam" id="PF08885"/>
    </source>
</evidence>
<dbReference type="InterPro" id="IPR014982">
    <property type="entry name" value="GSCFA"/>
</dbReference>
<proteinExistence type="predicted"/>
<sequence length="324" mass="37845">MFRTIVEVLPLATPISLHDPIFFVGSCFAQTIGERFQQNKFDTDINPFGTLYNPASIFRLLHDAVNQSMPGDHTYLVNQGTHFNYQFHSDFSSNSRSNLQAQIEQALMSTREYLKSCQWMVITLGSAYGYELRENGQIVSNCHKMPAKTFHRRLLDPDEIVMRFEQLYRALAGINPNLKYILTVSPVRHVRDTLVQNSVSKSVLRVATHTIQQNHAHNVFYFPSYELMMDDLRDYRFYQSDMLHPSEVAEDYIWQKLTENYLTAETQDFLKKWKPLYQALQHRAFRPASEAHQHFLQKTISQLKQMSNTVDVQSEIEHLEKQLT</sequence>